<reference evidence="2" key="1">
    <citation type="journal article" date="2014" name="Int. J. Syst. Evol. Microbiol.">
        <title>Complete genome sequence of Corynebacterium casei LMG S-19264T (=DSM 44701T), isolated from a smear-ripened cheese.</title>
        <authorList>
            <consortium name="US DOE Joint Genome Institute (JGI-PGF)"/>
            <person name="Walter F."/>
            <person name="Albersmeier A."/>
            <person name="Kalinowski J."/>
            <person name="Ruckert C."/>
        </authorList>
    </citation>
    <scope>NUCLEOTIDE SEQUENCE</scope>
    <source>
        <strain evidence="2">JCM 3035</strain>
    </source>
</reference>
<accession>A0A917VM28</accession>
<dbReference type="AlphaFoldDB" id="A0A917VM28"/>
<evidence type="ECO:0000313" key="2">
    <source>
        <dbReference type="EMBL" id="GGK94944.1"/>
    </source>
</evidence>
<protein>
    <submittedName>
        <fullName evidence="2">Uncharacterized protein</fullName>
    </submittedName>
</protein>
<dbReference type="Proteomes" id="UP000637788">
    <property type="component" value="Unassembled WGS sequence"/>
</dbReference>
<evidence type="ECO:0000256" key="1">
    <source>
        <dbReference type="SAM" id="MobiDB-lite"/>
    </source>
</evidence>
<feature type="region of interest" description="Disordered" evidence="1">
    <location>
        <begin position="18"/>
        <end position="46"/>
    </location>
</feature>
<feature type="compositionally biased region" description="Basic residues" evidence="1">
    <location>
        <begin position="86"/>
        <end position="103"/>
    </location>
</feature>
<gene>
    <name evidence="2" type="ORF">GCM10010094_64890</name>
</gene>
<comment type="caution">
    <text evidence="2">The sequence shown here is derived from an EMBL/GenBank/DDBJ whole genome shotgun (WGS) entry which is preliminary data.</text>
</comment>
<feature type="compositionally biased region" description="Basic residues" evidence="1">
    <location>
        <begin position="60"/>
        <end position="71"/>
    </location>
</feature>
<feature type="region of interest" description="Disordered" evidence="1">
    <location>
        <begin position="60"/>
        <end position="111"/>
    </location>
</feature>
<keyword evidence="3" id="KW-1185">Reference proteome</keyword>
<sequence length="111" mass="12122">MLFRGAGNCATSHDALAAATRPVTPPRGGGLGAQPSVSGRGGPGERNLCLRSLAVLPPLRRRRRVPRRRRHDAGGGAGREQLPYRHPAKLRRNRVTIRSRHGRLLGLREQT</sequence>
<dbReference type="EMBL" id="BMPQ01000021">
    <property type="protein sequence ID" value="GGK94944.1"/>
    <property type="molecule type" value="Genomic_DNA"/>
</dbReference>
<evidence type="ECO:0000313" key="3">
    <source>
        <dbReference type="Proteomes" id="UP000637788"/>
    </source>
</evidence>
<name>A0A917VM28_9ACTN</name>
<proteinExistence type="predicted"/>
<organism evidence="2 3">
    <name type="scientific">Streptomyces flaveus</name>
    <dbReference type="NCBI Taxonomy" id="66370"/>
    <lineage>
        <taxon>Bacteria</taxon>
        <taxon>Bacillati</taxon>
        <taxon>Actinomycetota</taxon>
        <taxon>Actinomycetes</taxon>
        <taxon>Kitasatosporales</taxon>
        <taxon>Streptomycetaceae</taxon>
        <taxon>Streptomyces</taxon>
        <taxon>Streptomyces aurantiacus group</taxon>
    </lineage>
</organism>
<reference evidence="2" key="2">
    <citation type="submission" date="2020-09" db="EMBL/GenBank/DDBJ databases">
        <authorList>
            <person name="Sun Q."/>
            <person name="Ohkuma M."/>
        </authorList>
    </citation>
    <scope>NUCLEOTIDE SEQUENCE</scope>
    <source>
        <strain evidence="2">JCM 3035</strain>
    </source>
</reference>